<dbReference type="RefSeq" id="WP_143017331.1">
    <property type="nucleotide sequence ID" value="NZ_FNFO01000006.1"/>
</dbReference>
<feature type="signal peptide" evidence="1">
    <location>
        <begin position="1"/>
        <end position="19"/>
    </location>
</feature>
<dbReference type="PANTHER" id="PTHR46211:SF14">
    <property type="entry name" value="GLYCEROPHOSPHODIESTER PHOSPHODIESTERASE"/>
    <property type="match status" value="1"/>
</dbReference>
<evidence type="ECO:0000256" key="1">
    <source>
        <dbReference type="SAM" id="SignalP"/>
    </source>
</evidence>
<name>A0A1G9KK27_9BACT</name>
<keyword evidence="1" id="KW-0732">Signal</keyword>
<protein>
    <submittedName>
        <fullName evidence="3">Glycerophosphoryl diester phosphodiesterase</fullName>
    </submittedName>
</protein>
<sequence length="260" mass="28467">MRTALFFLMLCTMSTFSHGQSHPAFVISAHRGYSNLAPENTLSAFRKAIEVGADYFECDVRRTQDDSLVILHDATIDRTTNRKGKLASFTYADLRQVDAGYPTKFGKQFAGEKLPTLREALALAKGKIKVEIEIKEAGLADDVVALVQELGMASDVSVISFDFGEIQRVKELAPAIPVKYLVGKTWGQKELDQLLSIRGEYLGPSGVSSPELIQLAHDKGVKIIAYTFNTPEGMAEALAAHLDGIATDFPEEAMKIRAGR</sequence>
<evidence type="ECO:0000259" key="2">
    <source>
        <dbReference type="PROSITE" id="PS51704"/>
    </source>
</evidence>
<dbReference type="Proteomes" id="UP000198510">
    <property type="component" value="Unassembled WGS sequence"/>
</dbReference>
<dbReference type="SUPFAM" id="SSF51695">
    <property type="entry name" value="PLC-like phosphodiesterases"/>
    <property type="match status" value="1"/>
</dbReference>
<evidence type="ECO:0000313" key="4">
    <source>
        <dbReference type="Proteomes" id="UP000198510"/>
    </source>
</evidence>
<accession>A0A1G9KK27</accession>
<dbReference type="Pfam" id="PF03009">
    <property type="entry name" value="GDPD"/>
    <property type="match status" value="1"/>
</dbReference>
<proteinExistence type="predicted"/>
<dbReference type="OrthoDB" id="384721at2"/>
<dbReference type="GO" id="GO:0006629">
    <property type="term" value="P:lipid metabolic process"/>
    <property type="evidence" value="ECO:0007669"/>
    <property type="project" value="InterPro"/>
</dbReference>
<dbReference type="PROSITE" id="PS51704">
    <property type="entry name" value="GP_PDE"/>
    <property type="match status" value="1"/>
</dbReference>
<dbReference type="PANTHER" id="PTHR46211">
    <property type="entry name" value="GLYCEROPHOSPHORYL DIESTER PHOSPHODIESTERASE"/>
    <property type="match status" value="1"/>
</dbReference>
<feature type="chain" id="PRO_5011438462" evidence="1">
    <location>
        <begin position="20"/>
        <end position="260"/>
    </location>
</feature>
<dbReference type="AlphaFoldDB" id="A0A1G9KK27"/>
<dbReference type="Gene3D" id="3.20.20.190">
    <property type="entry name" value="Phosphatidylinositol (PI) phosphodiesterase"/>
    <property type="match status" value="1"/>
</dbReference>
<reference evidence="3 4" key="1">
    <citation type="submission" date="2016-10" db="EMBL/GenBank/DDBJ databases">
        <authorList>
            <person name="de Groot N.N."/>
        </authorList>
    </citation>
    <scope>NUCLEOTIDE SEQUENCE [LARGE SCALE GENOMIC DNA]</scope>
    <source>
        <strain evidence="3 4">DSM 25186</strain>
    </source>
</reference>
<organism evidence="3 4">
    <name type="scientific">Catalinimonas alkaloidigena</name>
    <dbReference type="NCBI Taxonomy" id="1075417"/>
    <lineage>
        <taxon>Bacteria</taxon>
        <taxon>Pseudomonadati</taxon>
        <taxon>Bacteroidota</taxon>
        <taxon>Cytophagia</taxon>
        <taxon>Cytophagales</taxon>
        <taxon>Catalimonadaceae</taxon>
        <taxon>Catalinimonas</taxon>
    </lineage>
</organism>
<dbReference type="InterPro" id="IPR030395">
    <property type="entry name" value="GP_PDE_dom"/>
</dbReference>
<dbReference type="EMBL" id="FNFO01000006">
    <property type="protein sequence ID" value="SDL49956.1"/>
    <property type="molecule type" value="Genomic_DNA"/>
</dbReference>
<gene>
    <name evidence="3" type="ORF">SAMN05421823_106183</name>
</gene>
<feature type="domain" description="GP-PDE" evidence="2">
    <location>
        <begin position="25"/>
        <end position="257"/>
    </location>
</feature>
<evidence type="ECO:0000313" key="3">
    <source>
        <dbReference type="EMBL" id="SDL49956.1"/>
    </source>
</evidence>
<dbReference type="STRING" id="1075417.SAMN05421823_106183"/>
<dbReference type="InterPro" id="IPR017946">
    <property type="entry name" value="PLC-like_Pdiesterase_TIM-brl"/>
</dbReference>
<dbReference type="GO" id="GO:0008081">
    <property type="term" value="F:phosphoric diester hydrolase activity"/>
    <property type="evidence" value="ECO:0007669"/>
    <property type="project" value="InterPro"/>
</dbReference>
<keyword evidence="4" id="KW-1185">Reference proteome</keyword>